<evidence type="ECO:0000313" key="1">
    <source>
        <dbReference type="EMBL" id="PIR70301.1"/>
    </source>
</evidence>
<gene>
    <name evidence="1" type="ORF">COU46_02180</name>
</gene>
<name>A0A2H0TFH2_9BACT</name>
<dbReference type="AlphaFoldDB" id="A0A2H0TFH2"/>
<reference evidence="2" key="1">
    <citation type="submission" date="2017-09" db="EMBL/GenBank/DDBJ databases">
        <title>Depth-based differentiation of microbial function through sediment-hosted aquifers and enrichment of novel symbionts in the deep terrestrial subsurface.</title>
        <authorList>
            <person name="Probst A.J."/>
            <person name="Ladd B."/>
            <person name="Jarett J.K."/>
            <person name="Geller-Mcgrath D.E."/>
            <person name="Sieber C.M.K."/>
            <person name="Emerson J.B."/>
            <person name="Anantharaman K."/>
            <person name="Thomas B.C."/>
            <person name="Malmstrom R."/>
            <person name="Stieglmeier M."/>
            <person name="Klingl A."/>
            <person name="Woyke T."/>
            <person name="Ryan C.M."/>
            <person name="Banfield J.F."/>
        </authorList>
    </citation>
    <scope>NUCLEOTIDE SEQUENCE [LARGE SCALE GENOMIC DNA]</scope>
</reference>
<evidence type="ECO:0000313" key="2">
    <source>
        <dbReference type="Proteomes" id="UP000229383"/>
    </source>
</evidence>
<protein>
    <submittedName>
        <fullName evidence="1">Uncharacterized protein</fullName>
    </submittedName>
</protein>
<dbReference type="Proteomes" id="UP000229383">
    <property type="component" value="Unassembled WGS sequence"/>
</dbReference>
<sequence>MRGADIFEQIKNKKNMKKFEQFNNNEHIIKMDITKLEKIIRKNPDLEQDEEYFIVVNGEKNTIFQKEFFLT</sequence>
<organism evidence="1 2">
    <name type="scientific">Candidatus Niyogibacteria bacterium CG10_big_fil_rev_8_21_14_0_10_42_19</name>
    <dbReference type="NCBI Taxonomy" id="1974725"/>
    <lineage>
        <taxon>Bacteria</taxon>
        <taxon>Candidatus Niyogiibacteriota</taxon>
    </lineage>
</organism>
<accession>A0A2H0TFH2</accession>
<comment type="caution">
    <text evidence="1">The sequence shown here is derived from an EMBL/GenBank/DDBJ whole genome shotgun (WGS) entry which is preliminary data.</text>
</comment>
<proteinExistence type="predicted"/>
<dbReference type="EMBL" id="PFCN01000027">
    <property type="protein sequence ID" value="PIR70301.1"/>
    <property type="molecule type" value="Genomic_DNA"/>
</dbReference>